<organism evidence="1 2">
    <name type="scientific">Cardiobacterium valvarum F0432</name>
    <dbReference type="NCBI Taxonomy" id="797473"/>
    <lineage>
        <taxon>Bacteria</taxon>
        <taxon>Pseudomonadati</taxon>
        <taxon>Pseudomonadota</taxon>
        <taxon>Gammaproteobacteria</taxon>
        <taxon>Cardiobacteriales</taxon>
        <taxon>Cardiobacteriaceae</taxon>
        <taxon>Cardiobacterium</taxon>
    </lineage>
</organism>
<dbReference type="AlphaFoldDB" id="G9ZG60"/>
<dbReference type="Proteomes" id="UP000004750">
    <property type="component" value="Unassembled WGS sequence"/>
</dbReference>
<proteinExistence type="predicted"/>
<name>G9ZG60_9GAMM</name>
<reference evidence="1 2" key="1">
    <citation type="submission" date="2011-08" db="EMBL/GenBank/DDBJ databases">
        <authorList>
            <person name="Weinstock G."/>
            <person name="Sodergren E."/>
            <person name="Clifton S."/>
            <person name="Fulton L."/>
            <person name="Fulton B."/>
            <person name="Courtney L."/>
            <person name="Fronick C."/>
            <person name="Harrison M."/>
            <person name="Strong C."/>
            <person name="Farmer C."/>
            <person name="Delahaunty K."/>
            <person name="Markovic C."/>
            <person name="Hall O."/>
            <person name="Minx P."/>
            <person name="Tomlinson C."/>
            <person name="Mitreva M."/>
            <person name="Hou S."/>
            <person name="Chen J."/>
            <person name="Wollam A."/>
            <person name="Pepin K.H."/>
            <person name="Johnson M."/>
            <person name="Bhonagiri V."/>
            <person name="Zhang X."/>
            <person name="Suruliraj S."/>
            <person name="Warren W."/>
            <person name="Chinwalla A."/>
            <person name="Mardis E.R."/>
            <person name="Wilson R.K."/>
        </authorList>
    </citation>
    <scope>NUCLEOTIDE SEQUENCE [LARGE SCALE GENOMIC DNA]</scope>
    <source>
        <strain evidence="1 2">F0432</strain>
    </source>
</reference>
<accession>G9ZG60</accession>
<protein>
    <submittedName>
        <fullName evidence="1">Uncharacterized protein</fullName>
    </submittedName>
</protein>
<sequence length="66" mass="7375">MRGIVKYCDSFAGKYGFATPPTLQFFGGAERLKYPLPQSNGSESQPLMTAAILWRCESPFMQLLLI</sequence>
<comment type="caution">
    <text evidence="1">The sequence shown here is derived from an EMBL/GenBank/DDBJ whole genome shotgun (WGS) entry which is preliminary data.</text>
</comment>
<dbReference type="HOGENOM" id="CLU_2823181_0_0_6"/>
<dbReference type="EMBL" id="AGCM01000101">
    <property type="protein sequence ID" value="EHM53416.1"/>
    <property type="molecule type" value="Genomic_DNA"/>
</dbReference>
<evidence type="ECO:0000313" key="1">
    <source>
        <dbReference type="EMBL" id="EHM53416.1"/>
    </source>
</evidence>
<dbReference type="RefSeq" id="WP_006985774.1">
    <property type="nucleotide sequence ID" value="NZ_JH417935.1"/>
</dbReference>
<evidence type="ECO:0000313" key="2">
    <source>
        <dbReference type="Proteomes" id="UP000004750"/>
    </source>
</evidence>
<gene>
    <name evidence="1" type="ORF">HMPREF9080_01774</name>
</gene>
<dbReference type="STRING" id="797473.HMPREF9080_01774"/>